<dbReference type="OrthoDB" id="9771846at2"/>
<proteinExistence type="predicted"/>
<sequence length="232" mass="26929">MITEFLNGVKTYAPNSRKELMDYAIEHKKIMIAVNAEKILHATDESRDLINRNLGYPDGIGAVWALHKKGHTDVVKIPGCELWLDLVQAFQKEKSFYLVGGKQEVIEETVKKLKIDFPEITISNYRNGYIKTDQEELGLIEDIVKHQPDIVLVAMGSPKQELLMERIQKEHQATYQGLGGSFDVYTGHVKRAPEWWVKNNLEWTYRLINQPSRIKRQIHLVKFFVNLHLNKY</sequence>
<reference evidence="3 4" key="1">
    <citation type="submission" date="2018-05" db="EMBL/GenBank/DDBJ databases">
        <title>Genomic Encyclopedia of Archaeal and Bacterial Type Strains, Phase II (KMG-II): from individual species to whole genera.</title>
        <authorList>
            <person name="Goeker M."/>
        </authorList>
    </citation>
    <scope>NUCLEOTIDE SEQUENCE [LARGE SCALE GENOMIC DNA]</scope>
    <source>
        <strain evidence="3 4">DSM 22637</strain>
    </source>
</reference>
<evidence type="ECO:0000256" key="1">
    <source>
        <dbReference type="ARBA" id="ARBA00022676"/>
    </source>
</evidence>
<evidence type="ECO:0000313" key="3">
    <source>
        <dbReference type="EMBL" id="PWK18015.1"/>
    </source>
</evidence>
<dbReference type="AlphaFoldDB" id="A0A316DJB8"/>
<dbReference type="CDD" id="cd06533">
    <property type="entry name" value="Glyco_transf_WecG_TagA"/>
    <property type="match status" value="1"/>
</dbReference>
<keyword evidence="2 3" id="KW-0808">Transferase</keyword>
<dbReference type="GO" id="GO:0016758">
    <property type="term" value="F:hexosyltransferase activity"/>
    <property type="evidence" value="ECO:0007669"/>
    <property type="project" value="TreeGrafter"/>
</dbReference>
<comment type="caution">
    <text evidence="3">The sequence shown here is derived from an EMBL/GenBank/DDBJ whole genome shotgun (WGS) entry which is preliminary data.</text>
</comment>
<keyword evidence="1" id="KW-0328">Glycosyltransferase</keyword>
<dbReference type="PANTHER" id="PTHR34136">
    <property type="match status" value="1"/>
</dbReference>
<dbReference type="EMBL" id="QGGP01000006">
    <property type="protein sequence ID" value="PWK18015.1"/>
    <property type="molecule type" value="Genomic_DNA"/>
</dbReference>
<evidence type="ECO:0000256" key="2">
    <source>
        <dbReference type="ARBA" id="ARBA00022679"/>
    </source>
</evidence>
<organism evidence="3 4">
    <name type="scientific">Xanthomarina spongicola</name>
    <dbReference type="NCBI Taxonomy" id="570520"/>
    <lineage>
        <taxon>Bacteria</taxon>
        <taxon>Pseudomonadati</taxon>
        <taxon>Bacteroidota</taxon>
        <taxon>Flavobacteriia</taxon>
        <taxon>Flavobacteriales</taxon>
        <taxon>Flavobacteriaceae</taxon>
        <taxon>Xanthomarina</taxon>
    </lineage>
</organism>
<evidence type="ECO:0000313" key="4">
    <source>
        <dbReference type="Proteomes" id="UP000245430"/>
    </source>
</evidence>
<dbReference type="Proteomes" id="UP000245430">
    <property type="component" value="Unassembled WGS sequence"/>
</dbReference>
<dbReference type="RefSeq" id="WP_109682897.1">
    <property type="nucleotide sequence ID" value="NZ_QGGP01000006.1"/>
</dbReference>
<name>A0A316DJB8_9FLAO</name>
<dbReference type="PANTHER" id="PTHR34136:SF1">
    <property type="entry name" value="UDP-N-ACETYL-D-MANNOSAMINURONIC ACID TRANSFERASE"/>
    <property type="match status" value="1"/>
</dbReference>
<gene>
    <name evidence="3" type="ORF">LX78_02414</name>
</gene>
<protein>
    <submittedName>
        <fullName evidence="3">UDP-N-acetyl-D-mannosaminouronate:lipid I N-acetyl-D-mannosaminouronosyltransferase</fullName>
    </submittedName>
</protein>
<dbReference type="InterPro" id="IPR004629">
    <property type="entry name" value="WecG_TagA_CpsF"/>
</dbReference>
<dbReference type="NCBIfam" id="TIGR00696">
    <property type="entry name" value="wecG_tagA_cpsF"/>
    <property type="match status" value="1"/>
</dbReference>
<dbReference type="Pfam" id="PF03808">
    <property type="entry name" value="Glyco_tran_WecG"/>
    <property type="match status" value="1"/>
</dbReference>
<accession>A0A316DJB8</accession>
<keyword evidence="4" id="KW-1185">Reference proteome</keyword>